<dbReference type="GO" id="GO:0005829">
    <property type="term" value="C:cytosol"/>
    <property type="evidence" value="ECO:0007669"/>
    <property type="project" value="TreeGrafter"/>
</dbReference>
<dbReference type="SUPFAM" id="SSF47323">
    <property type="entry name" value="Anticodon-binding domain of a subclass of class I aminoacyl-tRNA synthetases"/>
    <property type="match status" value="1"/>
</dbReference>
<protein>
    <recommendedName>
        <fullName evidence="3">Cysteine--tRNA ligase</fullName>
    </recommendedName>
</protein>
<dbReference type="PANTHER" id="PTHR10890:SF3">
    <property type="entry name" value="CYSTEINE--TRNA LIGASE, CYTOPLASMIC"/>
    <property type="match status" value="1"/>
</dbReference>
<dbReference type="GO" id="GO:0004817">
    <property type="term" value="F:cysteine-tRNA ligase activity"/>
    <property type="evidence" value="ECO:0007669"/>
    <property type="project" value="InterPro"/>
</dbReference>
<dbReference type="Pfam" id="PF09190">
    <property type="entry name" value="DALR_2"/>
    <property type="match status" value="1"/>
</dbReference>
<keyword evidence="8" id="KW-0067">ATP-binding</keyword>
<evidence type="ECO:0000256" key="6">
    <source>
        <dbReference type="ARBA" id="ARBA00022741"/>
    </source>
</evidence>
<evidence type="ECO:0000256" key="5">
    <source>
        <dbReference type="ARBA" id="ARBA00022723"/>
    </source>
</evidence>
<dbReference type="Pfam" id="PF23493">
    <property type="entry name" value="CysS_C"/>
    <property type="match status" value="1"/>
</dbReference>
<dbReference type="GO" id="GO:0046872">
    <property type="term" value="F:metal ion binding"/>
    <property type="evidence" value="ECO:0007669"/>
    <property type="project" value="UniProtKB-KW"/>
</dbReference>
<reference evidence="11 12" key="1">
    <citation type="submission" date="2016-02" db="EMBL/GenBank/DDBJ databases">
        <title>Genome analysis of coral dinoflagellate symbionts highlights evolutionary adaptations to a symbiotic lifestyle.</title>
        <authorList>
            <person name="Aranda M."/>
            <person name="Li Y."/>
            <person name="Liew Y.J."/>
            <person name="Baumgarten S."/>
            <person name="Simakov O."/>
            <person name="Wilson M."/>
            <person name="Piel J."/>
            <person name="Ashoor H."/>
            <person name="Bougouffa S."/>
            <person name="Bajic V.B."/>
            <person name="Ryu T."/>
            <person name="Ravasi T."/>
            <person name="Bayer T."/>
            <person name="Micklem G."/>
            <person name="Kim H."/>
            <person name="Bhak J."/>
            <person name="Lajeunesse T.C."/>
            <person name="Voolstra C.R."/>
        </authorList>
    </citation>
    <scope>NUCLEOTIDE SEQUENCE [LARGE SCALE GENOMIC DNA]</scope>
    <source>
        <strain evidence="11 12">CCMP2467</strain>
    </source>
</reference>
<dbReference type="FunFam" id="3.40.50.620:FF:000451">
    <property type="entry name" value="Cysteine-tRNA ligase-like protein"/>
    <property type="match status" value="1"/>
</dbReference>
<dbReference type="Gene3D" id="3.40.50.620">
    <property type="entry name" value="HUPs"/>
    <property type="match status" value="1"/>
</dbReference>
<dbReference type="EMBL" id="LSRX01000199">
    <property type="protein sequence ID" value="OLQ04873.1"/>
    <property type="molecule type" value="Genomic_DNA"/>
</dbReference>
<dbReference type="InterPro" id="IPR014729">
    <property type="entry name" value="Rossmann-like_a/b/a_fold"/>
</dbReference>
<gene>
    <name evidence="11" type="primary">cysS</name>
    <name evidence="11" type="ORF">AK812_SmicGene12015</name>
</gene>
<dbReference type="InterPro" id="IPR032678">
    <property type="entry name" value="tRNA-synt_1_cat_dom"/>
</dbReference>
<dbReference type="Gene3D" id="1.20.120.1910">
    <property type="entry name" value="Cysteine-tRNA ligase, C-terminal anti-codon recognition domain"/>
    <property type="match status" value="1"/>
</dbReference>
<evidence type="ECO:0000313" key="11">
    <source>
        <dbReference type="EMBL" id="OLQ04873.1"/>
    </source>
</evidence>
<proteinExistence type="predicted"/>
<comment type="cofactor">
    <cofactor evidence="1">
        <name>Zn(2+)</name>
        <dbReference type="ChEBI" id="CHEBI:29105"/>
    </cofactor>
</comment>
<dbReference type="GO" id="GO:0006423">
    <property type="term" value="P:cysteinyl-tRNA aminoacylation"/>
    <property type="evidence" value="ECO:0007669"/>
    <property type="project" value="InterPro"/>
</dbReference>
<keyword evidence="12" id="KW-1185">Reference proteome</keyword>
<dbReference type="InterPro" id="IPR009080">
    <property type="entry name" value="tRNAsynth_Ia_anticodon-bd"/>
</dbReference>
<comment type="subcellular location">
    <subcellularLocation>
        <location evidence="2">Cytoplasm</location>
    </subcellularLocation>
</comment>
<keyword evidence="4 11" id="KW-0436">Ligase</keyword>
<dbReference type="PRINTS" id="PR00983">
    <property type="entry name" value="TRNASYNTHCYS"/>
</dbReference>
<dbReference type="SUPFAM" id="SSF52374">
    <property type="entry name" value="Nucleotidylyl transferase"/>
    <property type="match status" value="1"/>
</dbReference>
<dbReference type="InterPro" id="IPR015273">
    <property type="entry name" value="Cys-tRNA-synt_Ia_DALR"/>
</dbReference>
<dbReference type="OrthoDB" id="445828at2759"/>
<comment type="caution">
    <text evidence="11">The sequence shown here is derived from an EMBL/GenBank/DDBJ whole genome shotgun (WGS) entry which is preliminary data.</text>
</comment>
<evidence type="ECO:0000256" key="9">
    <source>
        <dbReference type="SAM" id="Coils"/>
    </source>
</evidence>
<evidence type="ECO:0000256" key="1">
    <source>
        <dbReference type="ARBA" id="ARBA00001947"/>
    </source>
</evidence>
<evidence type="ECO:0000256" key="7">
    <source>
        <dbReference type="ARBA" id="ARBA00022833"/>
    </source>
</evidence>
<name>A0A1Q9EBU2_SYMMI</name>
<feature type="domain" description="Cysteinyl-tRNA synthetase class Ia DALR" evidence="10">
    <location>
        <begin position="196"/>
        <end position="267"/>
    </location>
</feature>
<dbReference type="GO" id="GO:0005524">
    <property type="term" value="F:ATP binding"/>
    <property type="evidence" value="ECO:0007669"/>
    <property type="project" value="UniProtKB-KW"/>
</dbReference>
<dbReference type="Proteomes" id="UP000186817">
    <property type="component" value="Unassembled WGS sequence"/>
</dbReference>
<evidence type="ECO:0000256" key="3">
    <source>
        <dbReference type="ARBA" id="ARBA00014738"/>
    </source>
</evidence>
<keyword evidence="5" id="KW-0479">Metal-binding</keyword>
<dbReference type="Pfam" id="PF01406">
    <property type="entry name" value="tRNA-synt_1e"/>
    <property type="match status" value="1"/>
</dbReference>
<keyword evidence="6" id="KW-0547">Nucleotide-binding</keyword>
<evidence type="ECO:0000259" key="10">
    <source>
        <dbReference type="SMART" id="SM00840"/>
    </source>
</evidence>
<dbReference type="PANTHER" id="PTHR10890">
    <property type="entry name" value="CYSTEINYL-TRNA SYNTHETASE"/>
    <property type="match status" value="1"/>
</dbReference>
<organism evidence="11 12">
    <name type="scientific">Symbiodinium microadriaticum</name>
    <name type="common">Dinoflagellate</name>
    <name type="synonym">Zooxanthella microadriatica</name>
    <dbReference type="NCBI Taxonomy" id="2951"/>
    <lineage>
        <taxon>Eukaryota</taxon>
        <taxon>Sar</taxon>
        <taxon>Alveolata</taxon>
        <taxon>Dinophyceae</taxon>
        <taxon>Suessiales</taxon>
        <taxon>Symbiodiniaceae</taxon>
        <taxon>Symbiodinium</taxon>
    </lineage>
</organism>
<feature type="coiled-coil region" evidence="9">
    <location>
        <begin position="273"/>
        <end position="300"/>
    </location>
</feature>
<accession>A0A1Q9EBU2</accession>
<evidence type="ECO:0000313" key="12">
    <source>
        <dbReference type="Proteomes" id="UP000186817"/>
    </source>
</evidence>
<dbReference type="InterPro" id="IPR024909">
    <property type="entry name" value="Cys-tRNA/MSH_ligase"/>
</dbReference>
<keyword evidence="7" id="KW-0862">Zinc</keyword>
<dbReference type="CDD" id="cd07963">
    <property type="entry name" value="Anticodon_Ia_Cys"/>
    <property type="match status" value="1"/>
</dbReference>
<evidence type="ECO:0000256" key="2">
    <source>
        <dbReference type="ARBA" id="ARBA00004496"/>
    </source>
</evidence>
<dbReference type="InterPro" id="IPR056411">
    <property type="entry name" value="CysS_C"/>
</dbReference>
<dbReference type="SMART" id="SM00840">
    <property type="entry name" value="DALR_2"/>
    <property type="match status" value="1"/>
</dbReference>
<sequence length="328" mass="36341">MSTNAYQCSLEGNEAGARVQVGGLKESPEDFVLWKSAKPQEPHWDSPWGPGRPGWHIECSAMSKKYLGETLDIHGGGPDLVFPHHENEIAQSEAANGKKYVKTWMHCAAVRAYDNEKMSKSLGNYVTIRDVLDKHDGEVIRFYLLSSQYRRPMLYSEDLLAEAEEKLLKLYSSLRGASLSPPADTVPPDGCEQHSRFLAAMANDFDTVNAVAAMSELSRELLQLQQASKGEGLDAEAARISFEEKARHLYTMGGVLGLLQRDPEVVCKGPLSDSDLEEKVERLIQERDAARKDKDFARADAIRDELTDLGVILEDGGKGTTWRVASMA</sequence>
<evidence type="ECO:0000256" key="8">
    <source>
        <dbReference type="ARBA" id="ARBA00022840"/>
    </source>
</evidence>
<keyword evidence="9" id="KW-0175">Coiled coil</keyword>
<evidence type="ECO:0000256" key="4">
    <source>
        <dbReference type="ARBA" id="ARBA00022598"/>
    </source>
</evidence>
<dbReference type="AlphaFoldDB" id="A0A1Q9EBU2"/>